<dbReference type="Pfam" id="PF13412">
    <property type="entry name" value="HTH_24"/>
    <property type="match status" value="1"/>
</dbReference>
<sequence length="400" mass="44189">MKTILKLEYLHRKPDNYKTILKYLMLHDGCTIPEISKHIGISVPTTTKIITDLMSKGFVASKGKRDQTHGRLPTVYGLSTDSGYFLGIDPSYNSLAMALCDFSGNIVFEKNKIPFQLENTQQCLDTLLNLVNEYIGSLDIQKESILHASMNVSGRVNPFTGVSHSIFDFLDQPLAKYISDLIGIPTCIENDTRAMTFGEYLVGCCKSAKNVLFVNASWGIAIGIIVGGKIYYGKSGFSGEFGHVKAYDNEVLCRCGKKGCLETEVSGMALLRETVKNVLKGKRSILSDKVLKENKELTLSDVLYAIQKEDTLCIETLQKIADQLGRNLAGMINIFNPDMLIIGGDLSQTGDYITQPVQMAIKKYSLNIVNEDSEVVTSTLRERAGVVGACMVARYQVVRD</sequence>
<dbReference type="Gene3D" id="3.30.420.40">
    <property type="match status" value="2"/>
</dbReference>
<comment type="similarity">
    <text evidence="1">Belongs to the ROK (NagC/XylR) family.</text>
</comment>
<dbReference type="SUPFAM" id="SSF53067">
    <property type="entry name" value="Actin-like ATPase domain"/>
    <property type="match status" value="1"/>
</dbReference>
<evidence type="ECO:0000313" key="2">
    <source>
        <dbReference type="EMBL" id="KGF34377.1"/>
    </source>
</evidence>
<reference evidence="2 3" key="1">
    <citation type="submission" date="2014-07" db="EMBL/GenBank/DDBJ databases">
        <authorList>
            <person name="McCorrison J."/>
            <person name="Sanka R."/>
            <person name="Torralba M."/>
            <person name="Gillis M."/>
            <person name="Haft D.H."/>
            <person name="Methe B."/>
            <person name="Sutton G."/>
            <person name="Nelson K.E."/>
        </authorList>
    </citation>
    <scope>NUCLEOTIDE SEQUENCE [LARGE SCALE GENOMIC DNA]</scope>
    <source>
        <strain evidence="2 3">DNF00853</strain>
    </source>
</reference>
<dbReference type="SUPFAM" id="SSF46785">
    <property type="entry name" value="Winged helix' DNA-binding domain"/>
    <property type="match status" value="1"/>
</dbReference>
<gene>
    <name evidence="2" type="ORF">HMPREF2137_08050</name>
</gene>
<accession>A0A096AUW0</accession>
<dbReference type="PANTHER" id="PTHR18964">
    <property type="entry name" value="ROK (REPRESSOR, ORF, KINASE) FAMILY"/>
    <property type="match status" value="1"/>
</dbReference>
<dbReference type="Proteomes" id="UP000029556">
    <property type="component" value="Unassembled WGS sequence"/>
</dbReference>
<dbReference type="InterPro" id="IPR036388">
    <property type="entry name" value="WH-like_DNA-bd_sf"/>
</dbReference>
<comment type="caution">
    <text evidence="2">The sequence shown here is derived from an EMBL/GenBank/DDBJ whole genome shotgun (WGS) entry which is preliminary data.</text>
</comment>
<dbReference type="InterPro" id="IPR036390">
    <property type="entry name" value="WH_DNA-bd_sf"/>
</dbReference>
<dbReference type="InterPro" id="IPR000600">
    <property type="entry name" value="ROK"/>
</dbReference>
<dbReference type="Gene3D" id="1.10.10.10">
    <property type="entry name" value="Winged helix-like DNA-binding domain superfamily/Winged helix DNA-binding domain"/>
    <property type="match status" value="1"/>
</dbReference>
<dbReference type="EMBL" id="JRNN01000070">
    <property type="protein sequence ID" value="KGF34377.1"/>
    <property type="molecule type" value="Genomic_DNA"/>
</dbReference>
<evidence type="ECO:0000313" key="3">
    <source>
        <dbReference type="Proteomes" id="UP000029556"/>
    </source>
</evidence>
<name>A0A096AUW0_9BACT</name>
<dbReference type="RefSeq" id="WP_023057142.1">
    <property type="nucleotide sequence ID" value="NZ_JRNN01000070.1"/>
</dbReference>
<organism evidence="2 3">
    <name type="scientific">Hoylesella buccalis DNF00853</name>
    <dbReference type="NCBI Taxonomy" id="1401074"/>
    <lineage>
        <taxon>Bacteria</taxon>
        <taxon>Pseudomonadati</taxon>
        <taxon>Bacteroidota</taxon>
        <taxon>Bacteroidia</taxon>
        <taxon>Bacteroidales</taxon>
        <taxon>Prevotellaceae</taxon>
        <taxon>Hoylesella</taxon>
    </lineage>
</organism>
<dbReference type="OrthoDB" id="9810372at2"/>
<dbReference type="Pfam" id="PF00480">
    <property type="entry name" value="ROK"/>
    <property type="match status" value="1"/>
</dbReference>
<evidence type="ECO:0000256" key="1">
    <source>
        <dbReference type="ARBA" id="ARBA00006479"/>
    </source>
</evidence>
<protein>
    <submittedName>
        <fullName evidence="2">Transcriptional regulator</fullName>
    </submittedName>
</protein>
<dbReference type="AlphaFoldDB" id="A0A096AUW0"/>
<proteinExistence type="inferred from homology"/>
<dbReference type="InterPro" id="IPR043129">
    <property type="entry name" value="ATPase_NBD"/>
</dbReference>
<dbReference type="PANTHER" id="PTHR18964:SF149">
    <property type="entry name" value="BIFUNCTIONAL UDP-N-ACETYLGLUCOSAMINE 2-EPIMERASE_N-ACETYLMANNOSAMINE KINASE"/>
    <property type="match status" value="1"/>
</dbReference>